<evidence type="ECO:0000313" key="2">
    <source>
        <dbReference type="EMBL" id="ACO03117.1"/>
    </source>
</evidence>
<dbReference type="EMBL" id="CP001230">
    <property type="protein sequence ID" value="ACO03117.1"/>
    <property type="molecule type" value="Genomic_DNA"/>
</dbReference>
<dbReference type="InterPro" id="IPR017946">
    <property type="entry name" value="PLC-like_Pdiesterase_TIM-brl"/>
</dbReference>
<evidence type="ECO:0000313" key="3">
    <source>
        <dbReference type="Proteomes" id="UP000001366"/>
    </source>
</evidence>
<dbReference type="PANTHER" id="PTHR46211:SF14">
    <property type="entry name" value="GLYCEROPHOSPHODIESTER PHOSPHODIESTERASE"/>
    <property type="match status" value="1"/>
</dbReference>
<dbReference type="PaxDb" id="123214-PERMA_0341"/>
<dbReference type="HOGENOM" id="CLU_030006_3_5_0"/>
<sequence>MDILKTLSRKPFSVVGHRGAKGRRPENTVSAIKFAIDCGADIVEVDVRSTRDGELILLHDPDFKRVSGKEISPSQLDFRSIRESITVYGEPVATLDEALETVKDKICIFVEIKEIDTVEKVMDRIRTFKCENQTAVISFYEEALSRVKEINPQITTGLIYAKPPGKIIEAKKLKADIVLPGYWLATEKAVSFAHRMGLKVVSWVINDEEHLRLAVSRKIDAVATDYPDLIVKLREKF</sequence>
<dbReference type="InterPro" id="IPR030395">
    <property type="entry name" value="GP_PDE_dom"/>
</dbReference>
<dbReference type="RefSeq" id="WP_012675356.1">
    <property type="nucleotide sequence ID" value="NC_012440.1"/>
</dbReference>
<gene>
    <name evidence="2" type="ordered locus">PERMA_0341</name>
</gene>
<dbReference type="KEGG" id="pmx:PERMA_0341"/>
<dbReference type="STRING" id="123214.PERMA_0341"/>
<dbReference type="SUPFAM" id="SSF51695">
    <property type="entry name" value="PLC-like phosphodiesterases"/>
    <property type="match status" value="1"/>
</dbReference>
<proteinExistence type="predicted"/>
<feature type="domain" description="GP-PDE" evidence="1">
    <location>
        <begin position="12"/>
        <end position="234"/>
    </location>
</feature>
<dbReference type="PROSITE" id="PS51704">
    <property type="entry name" value="GP_PDE"/>
    <property type="match status" value="1"/>
</dbReference>
<dbReference type="GO" id="GO:0006629">
    <property type="term" value="P:lipid metabolic process"/>
    <property type="evidence" value="ECO:0007669"/>
    <property type="project" value="InterPro"/>
</dbReference>
<name>C0QTW9_PERMH</name>
<organism evidence="2 3">
    <name type="scientific">Persephonella marina (strain DSM 14350 / EX-H1)</name>
    <dbReference type="NCBI Taxonomy" id="123214"/>
    <lineage>
        <taxon>Bacteria</taxon>
        <taxon>Pseudomonadati</taxon>
        <taxon>Aquificota</taxon>
        <taxon>Aquificia</taxon>
        <taxon>Aquificales</taxon>
        <taxon>Hydrogenothermaceae</taxon>
        <taxon>Persephonella</taxon>
    </lineage>
</organism>
<dbReference type="GO" id="GO:0008081">
    <property type="term" value="F:phosphoric diester hydrolase activity"/>
    <property type="evidence" value="ECO:0007669"/>
    <property type="project" value="InterPro"/>
</dbReference>
<keyword evidence="3" id="KW-1185">Reference proteome</keyword>
<dbReference type="PANTHER" id="PTHR46211">
    <property type="entry name" value="GLYCEROPHOSPHORYL DIESTER PHOSPHODIESTERASE"/>
    <property type="match status" value="1"/>
</dbReference>
<reference evidence="2 3" key="1">
    <citation type="journal article" date="2009" name="J. Bacteriol.">
        <title>Complete and draft genome sequences of six members of the Aquificales.</title>
        <authorList>
            <person name="Reysenbach A.L."/>
            <person name="Hamamura N."/>
            <person name="Podar M."/>
            <person name="Griffiths E."/>
            <person name="Ferreira S."/>
            <person name="Hochstein R."/>
            <person name="Heidelberg J."/>
            <person name="Johnson J."/>
            <person name="Mead D."/>
            <person name="Pohorille A."/>
            <person name="Sarmiento M."/>
            <person name="Schweighofer K."/>
            <person name="Seshadri R."/>
            <person name="Voytek M.A."/>
        </authorList>
    </citation>
    <scope>NUCLEOTIDE SEQUENCE [LARGE SCALE GENOMIC DNA]</scope>
    <source>
        <strain evidence="3">DSM 14350 / EX-H1</strain>
    </source>
</reference>
<protein>
    <submittedName>
        <fullName evidence="2">Glycerophosphoryl diester phosphodiesterase</fullName>
    </submittedName>
</protein>
<accession>C0QTW9</accession>
<evidence type="ECO:0000259" key="1">
    <source>
        <dbReference type="PROSITE" id="PS51704"/>
    </source>
</evidence>
<dbReference type="eggNOG" id="COG0584">
    <property type="taxonomic scope" value="Bacteria"/>
</dbReference>
<dbReference type="Proteomes" id="UP000001366">
    <property type="component" value="Chromosome"/>
</dbReference>
<dbReference type="OrthoDB" id="384721at2"/>
<dbReference type="CDD" id="cd08556">
    <property type="entry name" value="GDPD"/>
    <property type="match status" value="1"/>
</dbReference>
<dbReference type="AlphaFoldDB" id="C0QTW9"/>
<dbReference type="Pfam" id="PF03009">
    <property type="entry name" value="GDPD"/>
    <property type="match status" value="1"/>
</dbReference>
<dbReference type="Gene3D" id="3.20.20.190">
    <property type="entry name" value="Phosphatidylinositol (PI) phosphodiesterase"/>
    <property type="match status" value="1"/>
</dbReference>